<keyword evidence="1" id="KW-0812">Transmembrane</keyword>
<evidence type="ECO:0000313" key="3">
    <source>
        <dbReference type="Proteomes" id="UP000684084"/>
    </source>
</evidence>
<evidence type="ECO:0000256" key="1">
    <source>
        <dbReference type="SAM" id="Phobius"/>
    </source>
</evidence>
<dbReference type="EMBL" id="CAGKOT010000004">
    <property type="protein sequence ID" value="CAB5334873.1"/>
    <property type="molecule type" value="Genomic_DNA"/>
</dbReference>
<keyword evidence="1" id="KW-1133">Transmembrane helix</keyword>
<evidence type="ECO:0000313" key="2">
    <source>
        <dbReference type="EMBL" id="CAB5334873.1"/>
    </source>
</evidence>
<keyword evidence="1" id="KW-0472">Membrane</keyword>
<gene>
    <name evidence="2" type="ORF">CHRIB12_LOCUS3212</name>
</gene>
<dbReference type="Proteomes" id="UP000684084">
    <property type="component" value="Unassembled WGS sequence"/>
</dbReference>
<dbReference type="AlphaFoldDB" id="A0A915YT96"/>
<protein>
    <submittedName>
        <fullName evidence="2">Uncharacterized protein</fullName>
    </submittedName>
</protein>
<proteinExistence type="predicted"/>
<sequence>MLLDLFLPIPIKMTSQVMLCKFILHIVQWNKLYYQLTSIFIILHLILFKKKMVIIKKINICVGDVVGIASVKVESFAGVRAILKLHGNNGQYYIFTYCLFENVSSRLS</sequence>
<comment type="caution">
    <text evidence="2">The sequence shown here is derived from an EMBL/GenBank/DDBJ whole genome shotgun (WGS) entry which is preliminary data.</text>
</comment>
<reference evidence="2" key="1">
    <citation type="submission" date="2020-05" db="EMBL/GenBank/DDBJ databases">
        <authorList>
            <person name="Rincon C."/>
            <person name="Sanders R I."/>
            <person name="Robbins C."/>
            <person name="Chaturvedi A."/>
        </authorList>
    </citation>
    <scope>NUCLEOTIDE SEQUENCE</scope>
    <source>
        <strain evidence="2">CHB12</strain>
    </source>
</reference>
<dbReference type="OrthoDB" id="2395939at2759"/>
<name>A0A915YT96_9GLOM</name>
<feature type="transmembrane region" description="Helical" evidence="1">
    <location>
        <begin position="32"/>
        <end position="48"/>
    </location>
</feature>
<organism evidence="2 3">
    <name type="scientific">Rhizophagus irregularis</name>
    <dbReference type="NCBI Taxonomy" id="588596"/>
    <lineage>
        <taxon>Eukaryota</taxon>
        <taxon>Fungi</taxon>
        <taxon>Fungi incertae sedis</taxon>
        <taxon>Mucoromycota</taxon>
        <taxon>Glomeromycotina</taxon>
        <taxon>Glomeromycetes</taxon>
        <taxon>Glomerales</taxon>
        <taxon>Glomeraceae</taxon>
        <taxon>Rhizophagus</taxon>
    </lineage>
</organism>
<accession>A0A915YT96</accession>